<comment type="similarity">
    <text evidence="3">Belongs to the type II topoisomerase family.</text>
</comment>
<evidence type="ECO:0000256" key="9">
    <source>
        <dbReference type="ARBA" id="ARBA00023125"/>
    </source>
</evidence>
<evidence type="ECO:0000256" key="7">
    <source>
        <dbReference type="ARBA" id="ARBA00022840"/>
    </source>
</evidence>
<gene>
    <name evidence="13" type="ORF">UFOVP1604_135</name>
</gene>
<proteinExistence type="inferred from homology"/>
<dbReference type="GO" id="GO:0005524">
    <property type="term" value="F:ATP binding"/>
    <property type="evidence" value="ECO:0007669"/>
    <property type="project" value="UniProtKB-KW"/>
</dbReference>
<dbReference type="PRINTS" id="PR00418">
    <property type="entry name" value="TPI2FAMILY"/>
</dbReference>
<dbReference type="SUPFAM" id="SSF54211">
    <property type="entry name" value="Ribosomal protein S5 domain 2-like"/>
    <property type="match status" value="1"/>
</dbReference>
<dbReference type="InterPro" id="IPR013506">
    <property type="entry name" value="Topo_IIA_bsu_dom2"/>
</dbReference>
<reference evidence="13" key="1">
    <citation type="submission" date="2020-05" db="EMBL/GenBank/DDBJ databases">
        <authorList>
            <person name="Chiriac C."/>
            <person name="Salcher M."/>
            <person name="Ghai R."/>
            <person name="Kavagutti S V."/>
        </authorList>
    </citation>
    <scope>NUCLEOTIDE SEQUENCE</scope>
</reference>
<dbReference type="FunFam" id="3.40.50.670:FF:000001">
    <property type="entry name" value="DNA topoisomerase 2"/>
    <property type="match status" value="1"/>
</dbReference>
<dbReference type="SUPFAM" id="SSF55874">
    <property type="entry name" value="ATPase domain of HSP90 chaperone/DNA topoisomerase II/histidine kinase"/>
    <property type="match status" value="1"/>
</dbReference>
<keyword evidence="8" id="KW-0799">Topoisomerase</keyword>
<keyword evidence="10 13" id="KW-0413">Isomerase</keyword>
<dbReference type="GO" id="GO:0003677">
    <property type="term" value="F:DNA binding"/>
    <property type="evidence" value="ECO:0007669"/>
    <property type="project" value="UniProtKB-KW"/>
</dbReference>
<dbReference type="Pfam" id="PF16898">
    <property type="entry name" value="TOPRIM_C"/>
    <property type="match status" value="1"/>
</dbReference>
<dbReference type="InterPro" id="IPR020568">
    <property type="entry name" value="Ribosomal_Su5_D2-typ_SF"/>
</dbReference>
<sequence>MASNKDIGKKYQLLDEIEHVLKRPGMYIGSTKPHTGNEWILEDGVYEKYELTYNPGFLKLFDEIISNSVDEHKRSGKINTIKVTTTLDTITIWDNGGIPVVQHPQHKVWIPELIFSNLRAGSNFNDDEGRTVAGTNGVGASLVNIFSKKFVIDTADGKNRLLQTFTNNMANRTLAKISRSSQGFTEITYVPDLARFEMKEINASNWKMMRKRVIDIAAANPGLKLEFNGEKFKFKTFKEYVDLYVKDSIWEKSKDWEFAMGVSKEGYQSISFVNSIQTKDGGTHEAYILNQVIEYLRTMIKKKHKVEVKPSEIKNHLFLFINCTVLNPAFSSQTKEKLITEPKDFGTKHDVTEKFAKAVFTSEVIQSLLDWIEQKKNADERAELRKLNKSLANTKVLKLIDAKGKDRNKCVLGIFEGMSALSAVRKFRDPQNFGAFPLKGKFLNVSEMTNSGVIQNDEVVQLMASLGIKLGEEPKDLRYGKVYIYTDADPDGDSIAALLINFFNKYWPELFDQGRVFKVMTPLVVAKKGKEVKPFYSNEEYSAWEKKSGSKGWDVEYKKGLAALEDVEYRDIIHSPVLVKLQNDKLYKDSLSDWFGSDSEPRKEKLLKLSI</sequence>
<dbReference type="GO" id="GO:0000819">
    <property type="term" value="P:sister chromatid segregation"/>
    <property type="evidence" value="ECO:0007669"/>
    <property type="project" value="TreeGrafter"/>
</dbReference>
<dbReference type="Pfam" id="PF00204">
    <property type="entry name" value="DNA_gyraseB"/>
    <property type="match status" value="1"/>
</dbReference>
<organism evidence="13">
    <name type="scientific">uncultured Caudovirales phage</name>
    <dbReference type="NCBI Taxonomy" id="2100421"/>
    <lineage>
        <taxon>Viruses</taxon>
        <taxon>Duplodnaviria</taxon>
        <taxon>Heunggongvirae</taxon>
        <taxon>Uroviricota</taxon>
        <taxon>Caudoviricetes</taxon>
        <taxon>Peduoviridae</taxon>
        <taxon>Maltschvirus</taxon>
        <taxon>Maltschvirus maltsch</taxon>
    </lineage>
</organism>
<dbReference type="InterPro" id="IPR013760">
    <property type="entry name" value="Topo_IIA-like_dom_sf"/>
</dbReference>
<evidence type="ECO:0000256" key="8">
    <source>
        <dbReference type="ARBA" id="ARBA00023029"/>
    </source>
</evidence>
<evidence type="ECO:0000256" key="10">
    <source>
        <dbReference type="ARBA" id="ARBA00023235"/>
    </source>
</evidence>
<dbReference type="CDD" id="cd03481">
    <property type="entry name" value="TopoIIA_Trans_ScTopoIIA"/>
    <property type="match status" value="1"/>
</dbReference>
<accession>A0A6J5SU12</accession>
<evidence type="ECO:0000256" key="6">
    <source>
        <dbReference type="ARBA" id="ARBA00022741"/>
    </source>
</evidence>
<dbReference type="SUPFAM" id="SSF56719">
    <property type="entry name" value="Type II DNA topoisomerase"/>
    <property type="match status" value="1"/>
</dbReference>
<dbReference type="PROSITE" id="PS50880">
    <property type="entry name" value="TOPRIM"/>
    <property type="match status" value="1"/>
</dbReference>
<evidence type="ECO:0000256" key="4">
    <source>
        <dbReference type="ARBA" id="ARBA00012895"/>
    </source>
</evidence>
<dbReference type="EC" id="5.6.2.2" evidence="4"/>
<evidence type="ECO:0000256" key="3">
    <source>
        <dbReference type="ARBA" id="ARBA00011080"/>
    </source>
</evidence>
<evidence type="ECO:0000313" key="13">
    <source>
        <dbReference type="EMBL" id="CAB4219052.1"/>
    </source>
</evidence>
<keyword evidence="7" id="KW-0067">ATP-binding</keyword>
<evidence type="ECO:0000256" key="5">
    <source>
        <dbReference type="ARBA" id="ARBA00019635"/>
    </source>
</evidence>
<dbReference type="PANTHER" id="PTHR10169:SF38">
    <property type="entry name" value="DNA TOPOISOMERASE 2"/>
    <property type="match status" value="1"/>
</dbReference>
<keyword evidence="9" id="KW-0238">DNA-binding</keyword>
<evidence type="ECO:0000256" key="1">
    <source>
        <dbReference type="ARBA" id="ARBA00000185"/>
    </source>
</evidence>
<dbReference type="GO" id="GO:0003918">
    <property type="term" value="F:DNA topoisomerase type II (double strand cut, ATP-hydrolyzing) activity"/>
    <property type="evidence" value="ECO:0007669"/>
    <property type="project" value="UniProtKB-EC"/>
</dbReference>
<dbReference type="SMART" id="SM00433">
    <property type="entry name" value="TOP2c"/>
    <property type="match status" value="1"/>
</dbReference>
<keyword evidence="6" id="KW-0547">Nucleotide-binding</keyword>
<dbReference type="Pfam" id="PF01751">
    <property type="entry name" value="Toprim"/>
    <property type="match status" value="1"/>
</dbReference>
<name>A0A6J5SU12_9CAUD</name>
<dbReference type="EMBL" id="LR797474">
    <property type="protein sequence ID" value="CAB4219052.1"/>
    <property type="molecule type" value="Genomic_DNA"/>
</dbReference>
<comment type="cofactor">
    <cofactor evidence="2">
        <name>Mg(2+)</name>
        <dbReference type="ChEBI" id="CHEBI:18420"/>
    </cofactor>
</comment>
<dbReference type="Gene3D" id="3.40.50.670">
    <property type="match status" value="1"/>
</dbReference>
<dbReference type="InterPro" id="IPR006171">
    <property type="entry name" value="TOPRIM_dom"/>
</dbReference>
<dbReference type="InterPro" id="IPR036890">
    <property type="entry name" value="HATPase_C_sf"/>
</dbReference>
<feature type="domain" description="Toprim" evidence="12">
    <location>
        <begin position="410"/>
        <end position="518"/>
    </location>
</feature>
<dbReference type="InterPro" id="IPR031660">
    <property type="entry name" value="TOPRIM_C"/>
</dbReference>
<dbReference type="PANTHER" id="PTHR10169">
    <property type="entry name" value="DNA TOPOISOMERASE/GYRASE"/>
    <property type="match status" value="1"/>
</dbReference>
<dbReference type="Gene3D" id="3.30.565.10">
    <property type="entry name" value="Histidine kinase-like ATPase, C-terminal domain"/>
    <property type="match status" value="1"/>
</dbReference>
<evidence type="ECO:0000256" key="11">
    <source>
        <dbReference type="ARBA" id="ARBA00031138"/>
    </source>
</evidence>
<evidence type="ECO:0000256" key="2">
    <source>
        <dbReference type="ARBA" id="ARBA00001946"/>
    </source>
</evidence>
<evidence type="ECO:0000259" key="12">
    <source>
        <dbReference type="PROSITE" id="PS50880"/>
    </source>
</evidence>
<dbReference type="InterPro" id="IPR001241">
    <property type="entry name" value="Topo_IIA"/>
</dbReference>
<dbReference type="GO" id="GO:0006265">
    <property type="term" value="P:DNA topological change"/>
    <property type="evidence" value="ECO:0007669"/>
    <property type="project" value="InterPro"/>
</dbReference>
<dbReference type="InterPro" id="IPR014721">
    <property type="entry name" value="Ribsml_uS5_D2-typ_fold_subgr"/>
</dbReference>
<dbReference type="Gene3D" id="3.30.230.10">
    <property type="match status" value="1"/>
</dbReference>
<comment type="catalytic activity">
    <reaction evidence="1">
        <text>ATP-dependent breakage, passage and rejoining of double-stranded DNA.</text>
        <dbReference type="EC" id="5.6.2.2"/>
    </reaction>
</comment>
<protein>
    <recommendedName>
        <fullName evidence="5">DNA topoisomerase 2</fullName>
        <ecNumber evidence="4">5.6.2.2</ecNumber>
    </recommendedName>
    <alternativeName>
        <fullName evidence="11">DNA topoisomerase II</fullName>
    </alternativeName>
</protein>
<dbReference type="InterPro" id="IPR050634">
    <property type="entry name" value="DNA_Topoisomerase_II"/>
</dbReference>
<dbReference type="InterPro" id="IPR013759">
    <property type="entry name" value="Topo_IIA_B_C"/>
</dbReference>